<dbReference type="PROSITE" id="PS01148">
    <property type="entry name" value="UPF0033"/>
    <property type="match status" value="1"/>
</dbReference>
<dbReference type="Gene3D" id="3.30.110.40">
    <property type="entry name" value="TusA-like domain"/>
    <property type="match status" value="1"/>
</dbReference>
<evidence type="ECO:0000259" key="3">
    <source>
        <dbReference type="PROSITE" id="PS01148"/>
    </source>
</evidence>
<dbReference type="AlphaFoldDB" id="A0A2A4WU58"/>
<comment type="similarity">
    <text evidence="1">Belongs to the sulfur carrier protein TusA family.</text>
</comment>
<gene>
    <name evidence="4" type="ORF">COB20_15920</name>
</gene>
<dbReference type="Pfam" id="PF01206">
    <property type="entry name" value="TusA"/>
    <property type="match status" value="1"/>
</dbReference>
<dbReference type="PANTHER" id="PTHR33279:SF2">
    <property type="entry name" value="SULFUR CARRIER PROTEIN TUSA"/>
    <property type="match status" value="1"/>
</dbReference>
<dbReference type="GO" id="GO:0016740">
    <property type="term" value="F:transferase activity"/>
    <property type="evidence" value="ECO:0007669"/>
    <property type="project" value="UniProtKB-KW"/>
</dbReference>
<dbReference type="InterPro" id="IPR001455">
    <property type="entry name" value="TusA-like"/>
</dbReference>
<evidence type="ECO:0000256" key="2">
    <source>
        <dbReference type="ARBA" id="ARBA00022490"/>
    </source>
</evidence>
<proteinExistence type="inferred from homology"/>
<dbReference type="Proteomes" id="UP000218767">
    <property type="component" value="Unassembled WGS sequence"/>
</dbReference>
<dbReference type="InterPro" id="IPR036868">
    <property type="entry name" value="TusA-like_sf"/>
</dbReference>
<feature type="domain" description="UPF0033" evidence="3">
    <location>
        <begin position="21"/>
        <end position="45"/>
    </location>
</feature>
<keyword evidence="2" id="KW-0963">Cytoplasm</keyword>
<keyword evidence="4" id="KW-0808">Transferase</keyword>
<protein>
    <submittedName>
        <fullName evidence="4">Sulfurtransferase TusA</fullName>
    </submittedName>
</protein>
<dbReference type="NCBIfam" id="NF001423">
    <property type="entry name" value="PRK00299.1"/>
    <property type="match status" value="1"/>
</dbReference>
<dbReference type="EMBL" id="NVUL01000116">
    <property type="protein sequence ID" value="PCI73766.1"/>
    <property type="molecule type" value="Genomic_DNA"/>
</dbReference>
<dbReference type="PANTHER" id="PTHR33279">
    <property type="entry name" value="SULFUR CARRIER PROTEIN YEDF-RELATED"/>
    <property type="match status" value="1"/>
</dbReference>
<dbReference type="GO" id="GO:0002143">
    <property type="term" value="P:tRNA wobble position uridine thiolation"/>
    <property type="evidence" value="ECO:0007669"/>
    <property type="project" value="InterPro"/>
</dbReference>
<dbReference type="CDD" id="cd03423">
    <property type="entry name" value="SirA"/>
    <property type="match status" value="1"/>
</dbReference>
<dbReference type="GO" id="GO:0097163">
    <property type="term" value="F:sulfur carrier activity"/>
    <property type="evidence" value="ECO:0007669"/>
    <property type="project" value="InterPro"/>
</dbReference>
<dbReference type="InterPro" id="IPR022931">
    <property type="entry name" value="Sulphur_carrier_TusA"/>
</dbReference>
<reference evidence="5" key="1">
    <citation type="submission" date="2017-08" db="EMBL/GenBank/DDBJ databases">
        <title>A dynamic microbial community with high functional redundancy inhabits the cold, oxic subseafloor aquifer.</title>
        <authorList>
            <person name="Tully B.J."/>
            <person name="Wheat C.G."/>
            <person name="Glazer B.T."/>
            <person name="Huber J.A."/>
        </authorList>
    </citation>
    <scope>NUCLEOTIDE SEQUENCE [LARGE SCALE GENOMIC DNA]</scope>
</reference>
<comment type="caution">
    <text evidence="4">The sequence shown here is derived from an EMBL/GenBank/DDBJ whole genome shotgun (WGS) entry which is preliminary data.</text>
</comment>
<accession>A0A2A4WU58</accession>
<organism evidence="4 5">
    <name type="scientific">SAR86 cluster bacterium</name>
    <dbReference type="NCBI Taxonomy" id="2030880"/>
    <lineage>
        <taxon>Bacteria</taxon>
        <taxon>Pseudomonadati</taxon>
        <taxon>Pseudomonadota</taxon>
        <taxon>Gammaproteobacteria</taxon>
        <taxon>SAR86 cluster</taxon>
    </lineage>
</organism>
<dbReference type="SUPFAM" id="SSF64307">
    <property type="entry name" value="SirA-like"/>
    <property type="match status" value="1"/>
</dbReference>
<evidence type="ECO:0000313" key="4">
    <source>
        <dbReference type="EMBL" id="PCI73766.1"/>
    </source>
</evidence>
<evidence type="ECO:0000313" key="5">
    <source>
        <dbReference type="Proteomes" id="UP000218767"/>
    </source>
</evidence>
<evidence type="ECO:0000256" key="1">
    <source>
        <dbReference type="ARBA" id="ARBA00008984"/>
    </source>
</evidence>
<sequence>MSNSKNQSDIEDRGAGEAFELDASGLFCPEPVMLLHNKIRDIEAGQLLKLIATDPSTSRDVPKFCHFLGHELLESIEKDGSFAYLIRKVES</sequence>
<name>A0A2A4WU58_9GAMM</name>